<organism evidence="9 10">
    <name type="scientific">Aquilegia coerulea</name>
    <name type="common">Rocky mountain columbine</name>
    <dbReference type="NCBI Taxonomy" id="218851"/>
    <lineage>
        <taxon>Eukaryota</taxon>
        <taxon>Viridiplantae</taxon>
        <taxon>Streptophyta</taxon>
        <taxon>Embryophyta</taxon>
        <taxon>Tracheophyta</taxon>
        <taxon>Spermatophyta</taxon>
        <taxon>Magnoliopsida</taxon>
        <taxon>Ranunculales</taxon>
        <taxon>Ranunculaceae</taxon>
        <taxon>Thalictroideae</taxon>
        <taxon>Aquilegia</taxon>
    </lineage>
</organism>
<dbReference type="Proteomes" id="UP000230069">
    <property type="component" value="Unassembled WGS sequence"/>
</dbReference>
<dbReference type="AlphaFoldDB" id="A0A2G5DDC4"/>
<keyword evidence="4 8" id="KW-0732">Signal</keyword>
<reference evidence="9 10" key="1">
    <citation type="submission" date="2017-09" db="EMBL/GenBank/DDBJ databases">
        <title>WGS assembly of Aquilegia coerulea Goldsmith.</title>
        <authorList>
            <person name="Hodges S."/>
            <person name="Kramer E."/>
            <person name="Nordborg M."/>
            <person name="Tomkins J."/>
            <person name="Borevitz J."/>
            <person name="Derieg N."/>
            <person name="Yan J."/>
            <person name="Mihaltcheva S."/>
            <person name="Hayes R.D."/>
            <person name="Rokhsar D."/>
        </authorList>
    </citation>
    <scope>NUCLEOTIDE SEQUENCE [LARGE SCALE GENOMIC DNA]</scope>
    <source>
        <strain evidence="10">cv. Goldsmith</strain>
    </source>
</reference>
<dbReference type="Pfam" id="PF00657">
    <property type="entry name" value="Lipase_GDSL"/>
    <property type="match status" value="1"/>
</dbReference>
<name>A0A2G5DDC4_AQUCA</name>
<evidence type="ECO:0000256" key="1">
    <source>
        <dbReference type="ARBA" id="ARBA00004613"/>
    </source>
</evidence>
<dbReference type="STRING" id="218851.A0A2G5DDC4"/>
<dbReference type="GO" id="GO:0016042">
    <property type="term" value="P:lipid catabolic process"/>
    <property type="evidence" value="ECO:0007669"/>
    <property type="project" value="UniProtKB-KW"/>
</dbReference>
<comment type="subcellular location">
    <subcellularLocation>
        <location evidence="1">Secreted</location>
    </subcellularLocation>
</comment>
<keyword evidence="7" id="KW-0443">Lipid metabolism</keyword>
<evidence type="ECO:0000313" key="9">
    <source>
        <dbReference type="EMBL" id="PIA41217.1"/>
    </source>
</evidence>
<dbReference type="GO" id="GO:0005576">
    <property type="term" value="C:extracellular region"/>
    <property type="evidence" value="ECO:0007669"/>
    <property type="project" value="UniProtKB-SubCell"/>
</dbReference>
<dbReference type="GO" id="GO:0016788">
    <property type="term" value="F:hydrolase activity, acting on ester bonds"/>
    <property type="evidence" value="ECO:0007669"/>
    <property type="project" value="InterPro"/>
</dbReference>
<evidence type="ECO:0000256" key="2">
    <source>
        <dbReference type="ARBA" id="ARBA00008668"/>
    </source>
</evidence>
<dbReference type="InterPro" id="IPR051238">
    <property type="entry name" value="GDSL_esterase/lipase"/>
</dbReference>
<dbReference type="Gene3D" id="3.40.50.1110">
    <property type="entry name" value="SGNH hydrolase"/>
    <property type="match status" value="1"/>
</dbReference>
<dbReference type="CDD" id="cd01837">
    <property type="entry name" value="SGNH_plant_lipase_like"/>
    <property type="match status" value="1"/>
</dbReference>
<evidence type="ECO:0000256" key="3">
    <source>
        <dbReference type="ARBA" id="ARBA00022525"/>
    </source>
</evidence>
<keyword evidence="6" id="KW-0442">Lipid degradation</keyword>
<sequence length="369" mass="40362">MTMINYSFALLFTTFLLQILSSNSQTPLAPALYIFGDSLSDSGNNNFLQTQSKANYKPYGVDFPSGATGRFTNGKTFVDFIAQSLGLPFPPPYLSLSNVDKTTIATGVNYASGSAGILPETGTAIGDNLSFEEQINYFQDPLLGQKIFKTPAERSKHMSNSIFHISIGSNDYIYNYLQQDKYNSSHIYSPQQFSTLLANGLKQGLMKLYGFGARKFVVFNIGRVGCIPAIANTDNKRTPCAENVHSLILLYNTKLPSMLKYLQRILSGSTFVRGDAYIMNKTSSQAGFSAIQTPCCTVNTNGMCVPNSVPCPDRSKFIVLDSFHPTEVVNQASANDCFSGTYSCVPLNVKQLAQKPQPVSEATQSMPEL</sequence>
<dbReference type="InterPro" id="IPR035669">
    <property type="entry name" value="SGNH_plant_lipase-like"/>
</dbReference>
<evidence type="ECO:0000313" key="10">
    <source>
        <dbReference type="Proteomes" id="UP000230069"/>
    </source>
</evidence>
<keyword evidence="3" id="KW-0964">Secreted</keyword>
<dbReference type="InterPro" id="IPR036514">
    <property type="entry name" value="SGNH_hydro_sf"/>
</dbReference>
<accession>A0A2G5DDC4</accession>
<gene>
    <name evidence="9" type="ORF">AQUCO_02300193v1</name>
</gene>
<evidence type="ECO:0000256" key="5">
    <source>
        <dbReference type="ARBA" id="ARBA00022801"/>
    </source>
</evidence>
<protein>
    <submittedName>
        <fullName evidence="9">Uncharacterized protein</fullName>
    </submittedName>
</protein>
<dbReference type="OrthoDB" id="1600564at2759"/>
<dbReference type="EMBL" id="KZ305040">
    <property type="protein sequence ID" value="PIA41217.1"/>
    <property type="molecule type" value="Genomic_DNA"/>
</dbReference>
<feature type="chain" id="PRO_5013861957" evidence="8">
    <location>
        <begin position="25"/>
        <end position="369"/>
    </location>
</feature>
<evidence type="ECO:0000256" key="7">
    <source>
        <dbReference type="ARBA" id="ARBA00023098"/>
    </source>
</evidence>
<dbReference type="InParanoid" id="A0A2G5DDC4"/>
<feature type="signal peptide" evidence="8">
    <location>
        <begin position="1"/>
        <end position="24"/>
    </location>
</feature>
<evidence type="ECO:0000256" key="4">
    <source>
        <dbReference type="ARBA" id="ARBA00022729"/>
    </source>
</evidence>
<keyword evidence="10" id="KW-1185">Reference proteome</keyword>
<comment type="similarity">
    <text evidence="2">Belongs to the 'GDSL' lipolytic enzyme family.</text>
</comment>
<evidence type="ECO:0000256" key="8">
    <source>
        <dbReference type="SAM" id="SignalP"/>
    </source>
</evidence>
<dbReference type="InterPro" id="IPR001087">
    <property type="entry name" value="GDSL"/>
</dbReference>
<dbReference type="PANTHER" id="PTHR45650">
    <property type="entry name" value="GDSL-LIKE LIPASE/ACYLHYDROLASE-RELATED"/>
    <property type="match status" value="1"/>
</dbReference>
<proteinExistence type="inferred from homology"/>
<keyword evidence="5" id="KW-0378">Hydrolase</keyword>
<evidence type="ECO:0000256" key="6">
    <source>
        <dbReference type="ARBA" id="ARBA00022963"/>
    </source>
</evidence>
<dbReference type="PANTHER" id="PTHR45650:SF43">
    <property type="entry name" value="GDSL ESTERASE_LIPASE 7-LIKE"/>
    <property type="match status" value="1"/>
</dbReference>